<reference evidence="15 16" key="1">
    <citation type="submission" date="2018-04" db="EMBL/GenBank/DDBJ databases">
        <authorList>
            <person name="Zhang X."/>
            <person name="Yuan J."/>
            <person name="Li F."/>
            <person name="Xiang J."/>
        </authorList>
    </citation>
    <scope>NUCLEOTIDE SEQUENCE [LARGE SCALE GENOMIC DNA]</scope>
    <source>
        <tissue evidence="15">Muscle</tissue>
    </source>
</reference>
<dbReference type="EMBL" id="QCYY01002241">
    <property type="protein sequence ID" value="ROT71820.1"/>
    <property type="molecule type" value="Genomic_DNA"/>
</dbReference>
<comment type="subcellular location">
    <subcellularLocation>
        <location evidence="3">Endoplasmic reticulum membrane</location>
        <topology evidence="3">Peripheral membrane protein</topology>
    </subcellularLocation>
    <subcellularLocation>
        <location evidence="2">Microsome membrane</location>
        <topology evidence="2">Peripheral membrane protein</topology>
    </subcellularLocation>
</comment>
<keyword evidence="7" id="KW-0492">Microsome</keyword>
<dbReference type="Gene3D" id="1.10.630.10">
    <property type="entry name" value="Cytochrome P450"/>
    <property type="match status" value="1"/>
</dbReference>
<proteinExistence type="inferred from homology"/>
<dbReference type="InterPro" id="IPR050705">
    <property type="entry name" value="Cytochrome_P450_3A"/>
</dbReference>
<dbReference type="InterPro" id="IPR002401">
    <property type="entry name" value="Cyt_P450_E_grp-I"/>
</dbReference>
<dbReference type="SUPFAM" id="SSF48264">
    <property type="entry name" value="Cytochrome P450"/>
    <property type="match status" value="1"/>
</dbReference>
<dbReference type="Proteomes" id="UP000283509">
    <property type="component" value="Unassembled WGS sequence"/>
</dbReference>
<comment type="function">
    <text evidence="11">Cytochromes P450 are a group of heme-thiolate monooxygenases. They oxidize a variety of structurally unrelated compounds, including steroids, fatty acids, and xenobiotics.</text>
</comment>
<keyword evidence="14" id="KW-1133">Transmembrane helix</keyword>
<gene>
    <name evidence="15" type="ORF">C7M84_009848</name>
</gene>
<dbReference type="Pfam" id="PF00067">
    <property type="entry name" value="p450"/>
    <property type="match status" value="1"/>
</dbReference>
<keyword evidence="14" id="KW-0812">Transmembrane</keyword>
<dbReference type="GO" id="GO:0005789">
    <property type="term" value="C:endoplasmic reticulum membrane"/>
    <property type="evidence" value="ECO:0007669"/>
    <property type="project" value="UniProtKB-SubCell"/>
</dbReference>
<keyword evidence="6 12" id="KW-0479">Metal-binding</keyword>
<evidence type="ECO:0000256" key="7">
    <source>
        <dbReference type="ARBA" id="ARBA00022848"/>
    </source>
</evidence>
<evidence type="ECO:0000256" key="8">
    <source>
        <dbReference type="ARBA" id="ARBA00023002"/>
    </source>
</evidence>
<keyword evidence="8 13" id="KW-0560">Oxidoreductase</keyword>
<comment type="similarity">
    <text evidence="4 13">Belongs to the cytochrome P450 family.</text>
</comment>
<dbReference type="PROSITE" id="PS00086">
    <property type="entry name" value="CYTOCHROME_P450"/>
    <property type="match status" value="1"/>
</dbReference>
<dbReference type="FunFam" id="1.10.630.10:FF:000182">
    <property type="entry name" value="Cytochrome P450 3A4"/>
    <property type="match status" value="1"/>
</dbReference>
<keyword evidence="10 13" id="KW-0503">Monooxygenase</keyword>
<protein>
    <submittedName>
        <fullName evidence="15">Cytochrome P450</fullName>
    </submittedName>
</protein>
<evidence type="ECO:0000256" key="4">
    <source>
        <dbReference type="ARBA" id="ARBA00010617"/>
    </source>
</evidence>
<evidence type="ECO:0000256" key="9">
    <source>
        <dbReference type="ARBA" id="ARBA00023004"/>
    </source>
</evidence>
<dbReference type="InterPro" id="IPR036396">
    <property type="entry name" value="Cyt_P450_sf"/>
</dbReference>
<dbReference type="STRING" id="6689.A0A3R7MB26"/>
<sequence>MIATIILFNAAVFLLSILVLWKRRKHFKLLEKGGIPTPAPHWLTGHLDDVTYSPEKKCMVQRKHEWLQKYGNVVGYYNGGFPRILVADLDMLRDILIKDAHNFVNRPVVVSQSKMLVALRDQHWKDVRKIMSPVFSTAKMKKMMPLMSGCVEVLLQKCHQLASSGQEFDIYVTLQCLTMDVIDRCAITLGLQCINNPENEILENFRKLFNRPPSLVTRLMHTFPSLLTLISASMRLAGAGVHRQKNVIVEHLRVVVKERRERGGHGGVEKSIDALQMLIDASCNEQQDSGKTTLSEQEVVDNAFLFLAAGFETTSNALAYVAYLLALHPDVQEQVFEEVSQVVQAEGGLTYEALAKLVYTEAVAMEAMRIYPPVTGFVLRETAREWTYGGYTFPAKSEVEVPVWSIHNDPTLYPEPQVFKPERFLPEEKKSRHPMSFLAFGTGPRNCLGIRFAMMEIKLTLGTIVQHFRFKTCSRTEVPLPLVTRGALTHPRDGVWLTLEAR</sequence>
<dbReference type="GO" id="GO:0020037">
    <property type="term" value="F:heme binding"/>
    <property type="evidence" value="ECO:0007669"/>
    <property type="project" value="InterPro"/>
</dbReference>
<keyword evidence="16" id="KW-1185">Reference proteome</keyword>
<name>A0A3R7MB26_PENVA</name>
<dbReference type="GO" id="GO:0016705">
    <property type="term" value="F:oxidoreductase activity, acting on paired donors, with incorporation or reduction of molecular oxygen"/>
    <property type="evidence" value="ECO:0007669"/>
    <property type="project" value="InterPro"/>
</dbReference>
<evidence type="ECO:0000256" key="2">
    <source>
        <dbReference type="ARBA" id="ARBA00004174"/>
    </source>
</evidence>
<evidence type="ECO:0000256" key="12">
    <source>
        <dbReference type="PIRSR" id="PIRSR602401-1"/>
    </source>
</evidence>
<keyword evidence="7" id="KW-0256">Endoplasmic reticulum</keyword>
<dbReference type="OrthoDB" id="6501435at2759"/>
<evidence type="ECO:0000256" key="10">
    <source>
        <dbReference type="ARBA" id="ARBA00023033"/>
    </source>
</evidence>
<evidence type="ECO:0000256" key="11">
    <source>
        <dbReference type="ARBA" id="ARBA00043906"/>
    </source>
</evidence>
<dbReference type="AlphaFoldDB" id="A0A3R7MB26"/>
<reference evidence="15 16" key="2">
    <citation type="submission" date="2019-01" db="EMBL/GenBank/DDBJ databases">
        <title>The decoding of complex shrimp genome reveals the adaptation for benthos swimmer, frequently molting mechanism and breeding impact on genome.</title>
        <authorList>
            <person name="Sun Y."/>
            <person name="Gao Y."/>
            <person name="Yu Y."/>
        </authorList>
    </citation>
    <scope>NUCLEOTIDE SEQUENCE [LARGE SCALE GENOMIC DNA]</scope>
    <source>
        <tissue evidence="15">Muscle</tissue>
    </source>
</reference>
<keyword evidence="5 12" id="KW-0349">Heme</keyword>
<keyword evidence="9 12" id="KW-0408">Iron</keyword>
<feature type="binding site" description="axial binding residue" evidence="12">
    <location>
        <position position="447"/>
    </location>
    <ligand>
        <name>heme</name>
        <dbReference type="ChEBI" id="CHEBI:30413"/>
    </ligand>
    <ligandPart>
        <name>Fe</name>
        <dbReference type="ChEBI" id="CHEBI:18248"/>
    </ligandPart>
</feature>
<dbReference type="GO" id="GO:0008395">
    <property type="term" value="F:steroid hydroxylase activity"/>
    <property type="evidence" value="ECO:0007669"/>
    <property type="project" value="TreeGrafter"/>
</dbReference>
<evidence type="ECO:0000256" key="14">
    <source>
        <dbReference type="SAM" id="Phobius"/>
    </source>
</evidence>
<dbReference type="PANTHER" id="PTHR24302">
    <property type="entry name" value="CYTOCHROME P450 FAMILY 3"/>
    <property type="match status" value="1"/>
</dbReference>
<evidence type="ECO:0000256" key="3">
    <source>
        <dbReference type="ARBA" id="ARBA00004406"/>
    </source>
</evidence>
<evidence type="ECO:0000256" key="6">
    <source>
        <dbReference type="ARBA" id="ARBA00022723"/>
    </source>
</evidence>
<comment type="cofactor">
    <cofactor evidence="1 12">
        <name>heme</name>
        <dbReference type="ChEBI" id="CHEBI:30413"/>
    </cofactor>
</comment>
<evidence type="ECO:0000313" key="15">
    <source>
        <dbReference type="EMBL" id="ROT71820.1"/>
    </source>
</evidence>
<evidence type="ECO:0000256" key="13">
    <source>
        <dbReference type="RuleBase" id="RU000461"/>
    </source>
</evidence>
<organism evidence="15 16">
    <name type="scientific">Penaeus vannamei</name>
    <name type="common">Whiteleg shrimp</name>
    <name type="synonym">Litopenaeus vannamei</name>
    <dbReference type="NCBI Taxonomy" id="6689"/>
    <lineage>
        <taxon>Eukaryota</taxon>
        <taxon>Metazoa</taxon>
        <taxon>Ecdysozoa</taxon>
        <taxon>Arthropoda</taxon>
        <taxon>Crustacea</taxon>
        <taxon>Multicrustacea</taxon>
        <taxon>Malacostraca</taxon>
        <taxon>Eumalacostraca</taxon>
        <taxon>Eucarida</taxon>
        <taxon>Decapoda</taxon>
        <taxon>Dendrobranchiata</taxon>
        <taxon>Penaeoidea</taxon>
        <taxon>Penaeidae</taxon>
        <taxon>Penaeus</taxon>
    </lineage>
</organism>
<dbReference type="InterPro" id="IPR017972">
    <property type="entry name" value="Cyt_P450_CS"/>
</dbReference>
<dbReference type="PRINTS" id="PR00385">
    <property type="entry name" value="P450"/>
</dbReference>
<dbReference type="GO" id="GO:0005506">
    <property type="term" value="F:iron ion binding"/>
    <property type="evidence" value="ECO:0007669"/>
    <property type="project" value="InterPro"/>
</dbReference>
<accession>A0A3R7MB26</accession>
<dbReference type="InterPro" id="IPR001128">
    <property type="entry name" value="Cyt_P450"/>
</dbReference>
<dbReference type="PANTHER" id="PTHR24302:SF15">
    <property type="entry name" value="FATTY-ACID PEROXYGENASE"/>
    <property type="match status" value="1"/>
</dbReference>
<evidence type="ECO:0000256" key="1">
    <source>
        <dbReference type="ARBA" id="ARBA00001971"/>
    </source>
</evidence>
<dbReference type="PRINTS" id="PR00463">
    <property type="entry name" value="EP450I"/>
</dbReference>
<evidence type="ECO:0000256" key="5">
    <source>
        <dbReference type="ARBA" id="ARBA00022617"/>
    </source>
</evidence>
<comment type="caution">
    <text evidence="15">The sequence shown here is derived from an EMBL/GenBank/DDBJ whole genome shotgun (WGS) entry which is preliminary data.</text>
</comment>
<feature type="transmembrane region" description="Helical" evidence="14">
    <location>
        <begin position="6"/>
        <end position="22"/>
    </location>
</feature>
<evidence type="ECO:0000313" key="16">
    <source>
        <dbReference type="Proteomes" id="UP000283509"/>
    </source>
</evidence>
<dbReference type="CDD" id="cd11055">
    <property type="entry name" value="CYP3A-like"/>
    <property type="match status" value="1"/>
</dbReference>
<keyword evidence="14" id="KW-0472">Membrane</keyword>